<dbReference type="EMBL" id="JAHKRT010000003">
    <property type="protein sequence ID" value="MBU3077525.1"/>
    <property type="molecule type" value="Genomic_DNA"/>
</dbReference>
<dbReference type="Pfam" id="PF00027">
    <property type="entry name" value="cNMP_binding"/>
    <property type="match status" value="1"/>
</dbReference>
<proteinExistence type="predicted"/>
<accession>A0ABS6BGU3</accession>
<dbReference type="Proteomes" id="UP000776276">
    <property type="component" value="Unassembled WGS sequence"/>
</dbReference>
<comment type="caution">
    <text evidence="2">The sequence shown here is derived from an EMBL/GenBank/DDBJ whole genome shotgun (WGS) entry which is preliminary data.</text>
</comment>
<protein>
    <submittedName>
        <fullName evidence="2">Crp/Fnr family transcriptional regulator</fullName>
    </submittedName>
</protein>
<feature type="domain" description="HTH crp-type" evidence="1">
    <location>
        <begin position="145"/>
        <end position="219"/>
    </location>
</feature>
<dbReference type="SMART" id="SM00419">
    <property type="entry name" value="HTH_CRP"/>
    <property type="match status" value="1"/>
</dbReference>
<evidence type="ECO:0000313" key="2">
    <source>
        <dbReference type="EMBL" id="MBU3077525.1"/>
    </source>
</evidence>
<reference evidence="2 3" key="1">
    <citation type="submission" date="2021-06" db="EMBL/GenBank/DDBJ databases">
        <title>Sphingomonas sp. XMGL2, whole genome shotgun sequencing project.</title>
        <authorList>
            <person name="Zhao G."/>
            <person name="Shen L."/>
        </authorList>
    </citation>
    <scope>NUCLEOTIDE SEQUENCE [LARGE SCALE GENOMIC DNA]</scope>
    <source>
        <strain evidence="2 3">XMGL2</strain>
    </source>
</reference>
<dbReference type="InterPro" id="IPR000595">
    <property type="entry name" value="cNMP-bd_dom"/>
</dbReference>
<dbReference type="Pfam" id="PF13545">
    <property type="entry name" value="HTH_Crp_2"/>
    <property type="match status" value="1"/>
</dbReference>
<dbReference type="RefSeq" id="WP_216322115.1">
    <property type="nucleotide sequence ID" value="NZ_JAHKRT010000003.1"/>
</dbReference>
<keyword evidence="3" id="KW-1185">Reference proteome</keyword>
<dbReference type="CDD" id="cd00038">
    <property type="entry name" value="CAP_ED"/>
    <property type="match status" value="1"/>
</dbReference>
<sequence>MIERHIARLRARHSISGAEEQAIRGLVSETRRVAKQTVLIREGALLDSSTLLLDGLLCRYKDMEEGRRQITELHLPGDFADLHSFTLKRLDHNILAMSDSLLATVPHERIQRLINDHPRLGRIYWFSTNLDAAIHREWVLSLGTRGAAERTATLFCELQVRIGLIDGTSPKEFMLRMSQSELAECLGITPIHVNRTLARLREEKLMSFRHNRAEIYDLAGLRRLADFDDGYLYLDPEPL</sequence>
<dbReference type="PROSITE" id="PS51063">
    <property type="entry name" value="HTH_CRP_2"/>
    <property type="match status" value="1"/>
</dbReference>
<name>A0ABS6BGU3_9SPHN</name>
<evidence type="ECO:0000259" key="1">
    <source>
        <dbReference type="PROSITE" id="PS51063"/>
    </source>
</evidence>
<gene>
    <name evidence="2" type="ORF">KOF26_06555</name>
</gene>
<evidence type="ECO:0000313" key="3">
    <source>
        <dbReference type="Proteomes" id="UP000776276"/>
    </source>
</evidence>
<organism evidence="2 3">
    <name type="scientific">Sphingomonas quercus</name>
    <dbReference type="NCBI Taxonomy" id="2842451"/>
    <lineage>
        <taxon>Bacteria</taxon>
        <taxon>Pseudomonadati</taxon>
        <taxon>Pseudomonadota</taxon>
        <taxon>Alphaproteobacteria</taxon>
        <taxon>Sphingomonadales</taxon>
        <taxon>Sphingomonadaceae</taxon>
        <taxon>Sphingomonas</taxon>
    </lineage>
</organism>
<dbReference type="InterPro" id="IPR012318">
    <property type="entry name" value="HTH_CRP"/>
</dbReference>